<dbReference type="CDD" id="cd13959">
    <property type="entry name" value="PT_UbiA_COQ2"/>
    <property type="match status" value="1"/>
</dbReference>
<evidence type="ECO:0000313" key="13">
    <source>
        <dbReference type="EMBL" id="OUN03873.1"/>
    </source>
</evidence>
<dbReference type="EMBL" id="NFHB01000003">
    <property type="protein sequence ID" value="OUN03873.1"/>
    <property type="molecule type" value="Genomic_DNA"/>
</dbReference>
<evidence type="ECO:0000256" key="5">
    <source>
        <dbReference type="ARBA" id="ARBA00022519"/>
    </source>
</evidence>
<evidence type="ECO:0000256" key="3">
    <source>
        <dbReference type="ARBA" id="ARBA00005985"/>
    </source>
</evidence>
<dbReference type="FunFam" id="1.20.120.1780:FF:000001">
    <property type="entry name" value="4-hydroxybenzoate octaprenyltransferase"/>
    <property type="match status" value="1"/>
</dbReference>
<keyword evidence="10 12" id="KW-0472">Membrane</keyword>
<keyword evidence="8 12" id="KW-0812">Transmembrane</keyword>
<keyword evidence="7" id="KW-0831">Ubiquinone biosynthesis</keyword>
<keyword evidence="9 12" id="KW-1133">Transmembrane helix</keyword>
<comment type="subcellular location">
    <subcellularLocation>
        <location evidence="2">Membrane</location>
        <topology evidence="2">Multi-pass membrane protein</topology>
    </subcellularLocation>
</comment>
<feature type="transmembrane region" description="Helical" evidence="12">
    <location>
        <begin position="139"/>
        <end position="161"/>
    </location>
</feature>
<evidence type="ECO:0000256" key="4">
    <source>
        <dbReference type="ARBA" id="ARBA00022475"/>
    </source>
</evidence>
<dbReference type="PANTHER" id="PTHR11048">
    <property type="entry name" value="PRENYLTRANSFERASES"/>
    <property type="match status" value="1"/>
</dbReference>
<evidence type="ECO:0000256" key="11">
    <source>
        <dbReference type="ARBA" id="ARBA00034524"/>
    </source>
</evidence>
<evidence type="ECO:0000256" key="9">
    <source>
        <dbReference type="ARBA" id="ARBA00022989"/>
    </source>
</evidence>
<dbReference type="RefSeq" id="WP_087401660.1">
    <property type="nucleotide sequence ID" value="NZ_AP025562.1"/>
</dbReference>
<feature type="transmembrane region" description="Helical" evidence="12">
    <location>
        <begin position="41"/>
        <end position="60"/>
    </location>
</feature>
<dbReference type="NCBIfam" id="TIGR01475">
    <property type="entry name" value="ubiA_other"/>
    <property type="match status" value="1"/>
</dbReference>
<feature type="transmembrane region" description="Helical" evidence="12">
    <location>
        <begin position="268"/>
        <end position="290"/>
    </location>
</feature>
<comment type="cofactor">
    <cofactor evidence="1">
        <name>Mg(2+)</name>
        <dbReference type="ChEBI" id="CHEBI:18420"/>
    </cofactor>
</comment>
<dbReference type="FunFam" id="1.10.357.140:FF:000008">
    <property type="entry name" value="4-hydroxybenzoate octaprenyltransferase"/>
    <property type="match status" value="1"/>
</dbReference>
<dbReference type="GO" id="GO:0008412">
    <property type="term" value="F:4-hydroxybenzoate polyprenyltransferase activity"/>
    <property type="evidence" value="ECO:0007669"/>
    <property type="project" value="UniProtKB-EC"/>
</dbReference>
<comment type="caution">
    <text evidence="13">The sequence shown here is derived from an EMBL/GenBank/DDBJ whole genome shotgun (WGS) entry which is preliminary data.</text>
</comment>
<feature type="transmembrane region" description="Helical" evidence="12">
    <location>
        <begin position="115"/>
        <end position="132"/>
    </location>
</feature>
<sequence>MNAVLKYASLVKFAHTVFAMPFAMAGFVYGLRYAPLHNPRWPYIVLVQVILCMVFARNAAMGFNRWADRRIDAENPRTAGREIPAGKIPARHALWFVAVNALLFILTAATINRLAAILSPVALSVILVYSYCKRFTPLAHLVLGLSLGIAPVGAFIAVAGHVVFDGHVVVEPFILALLVTTWCGGFDIIYALQDAEFDRRHGLHSIPARFSARSALGVSCGLHAVSIAALGWFMTYCPGSVWLWLGAGVFTGLLVLEHLLVTPARQRNIGIAFGTLNGLASLSLAAGVIVDLLK</sequence>
<name>A0A1Y3QW23_9BACT</name>
<dbReference type="InterPro" id="IPR000537">
    <property type="entry name" value="UbiA_prenyltransferase"/>
</dbReference>
<evidence type="ECO:0000256" key="2">
    <source>
        <dbReference type="ARBA" id="ARBA00004141"/>
    </source>
</evidence>
<evidence type="ECO:0000256" key="6">
    <source>
        <dbReference type="ARBA" id="ARBA00022679"/>
    </source>
</evidence>
<dbReference type="PANTHER" id="PTHR11048:SF28">
    <property type="entry name" value="4-HYDROXYBENZOATE POLYPRENYLTRANSFERASE, MITOCHONDRIAL"/>
    <property type="match status" value="1"/>
</dbReference>
<keyword evidence="5" id="KW-0997">Cell inner membrane</keyword>
<feature type="transmembrane region" description="Helical" evidence="12">
    <location>
        <begin position="241"/>
        <end position="261"/>
    </location>
</feature>
<feature type="transmembrane region" description="Helical" evidence="12">
    <location>
        <begin position="214"/>
        <end position="235"/>
    </location>
</feature>
<dbReference type="OrthoDB" id="9782418at2"/>
<keyword evidence="4" id="KW-1003">Cell membrane</keyword>
<evidence type="ECO:0000256" key="10">
    <source>
        <dbReference type="ARBA" id="ARBA00023136"/>
    </source>
</evidence>
<dbReference type="AlphaFoldDB" id="A0A1Y3QW23"/>
<dbReference type="InterPro" id="IPR044878">
    <property type="entry name" value="UbiA_sf"/>
</dbReference>
<protein>
    <recommendedName>
        <fullName evidence="11">4-hydroxybenzoate polyprenyltransferase</fullName>
        <ecNumber evidence="11">2.5.1.39</ecNumber>
    </recommendedName>
</protein>
<gene>
    <name evidence="13" type="ORF">B5G41_05260</name>
</gene>
<dbReference type="Pfam" id="PF01040">
    <property type="entry name" value="UbiA"/>
    <property type="match status" value="1"/>
</dbReference>
<accession>A0A1Y3QW23</accession>
<organism evidence="13 14">
    <name type="scientific">Alistipes onderdonkii</name>
    <dbReference type="NCBI Taxonomy" id="328813"/>
    <lineage>
        <taxon>Bacteria</taxon>
        <taxon>Pseudomonadati</taxon>
        <taxon>Bacteroidota</taxon>
        <taxon>Bacteroidia</taxon>
        <taxon>Bacteroidales</taxon>
        <taxon>Rikenellaceae</taxon>
        <taxon>Alistipes</taxon>
    </lineage>
</organism>
<dbReference type="InterPro" id="IPR006371">
    <property type="entry name" value="Polyprenyltransferase_UbiA-li"/>
</dbReference>
<dbReference type="Proteomes" id="UP000195772">
    <property type="component" value="Unassembled WGS sequence"/>
</dbReference>
<dbReference type="Gene3D" id="1.20.120.1780">
    <property type="entry name" value="UbiA prenyltransferase"/>
    <property type="match status" value="1"/>
</dbReference>
<feature type="transmembrane region" description="Helical" evidence="12">
    <location>
        <begin position="173"/>
        <end position="193"/>
    </location>
</feature>
<dbReference type="GO" id="GO:0006744">
    <property type="term" value="P:ubiquinone biosynthetic process"/>
    <property type="evidence" value="ECO:0007669"/>
    <property type="project" value="UniProtKB-KW"/>
</dbReference>
<feature type="transmembrane region" description="Helical" evidence="12">
    <location>
        <begin position="7"/>
        <end position="29"/>
    </location>
</feature>
<feature type="transmembrane region" description="Helical" evidence="12">
    <location>
        <begin position="93"/>
        <end position="109"/>
    </location>
</feature>
<dbReference type="GO" id="GO:0005886">
    <property type="term" value="C:plasma membrane"/>
    <property type="evidence" value="ECO:0007669"/>
    <property type="project" value="TreeGrafter"/>
</dbReference>
<dbReference type="EC" id="2.5.1.39" evidence="11"/>
<proteinExistence type="inferred from homology"/>
<evidence type="ECO:0000256" key="8">
    <source>
        <dbReference type="ARBA" id="ARBA00022692"/>
    </source>
</evidence>
<dbReference type="Gene3D" id="1.10.357.140">
    <property type="entry name" value="UbiA prenyltransferase"/>
    <property type="match status" value="1"/>
</dbReference>
<comment type="similarity">
    <text evidence="3">Belongs to the UbiA prenyltransferase family.</text>
</comment>
<reference evidence="14" key="1">
    <citation type="submission" date="2017-04" db="EMBL/GenBank/DDBJ databases">
        <title>Function of individual gut microbiota members based on whole genome sequencing of pure cultures obtained from chicken caecum.</title>
        <authorList>
            <person name="Medvecky M."/>
            <person name="Cejkova D."/>
            <person name="Polansky O."/>
            <person name="Karasova D."/>
            <person name="Kubasova T."/>
            <person name="Cizek A."/>
            <person name="Rychlik I."/>
        </authorList>
    </citation>
    <scope>NUCLEOTIDE SEQUENCE [LARGE SCALE GENOMIC DNA]</scope>
    <source>
        <strain evidence="14">An90</strain>
    </source>
</reference>
<dbReference type="InterPro" id="IPR039653">
    <property type="entry name" value="Prenyltransferase"/>
</dbReference>
<dbReference type="eggNOG" id="COG0382">
    <property type="taxonomic scope" value="Bacteria"/>
</dbReference>
<evidence type="ECO:0000256" key="12">
    <source>
        <dbReference type="SAM" id="Phobius"/>
    </source>
</evidence>
<evidence type="ECO:0000313" key="14">
    <source>
        <dbReference type="Proteomes" id="UP000195772"/>
    </source>
</evidence>
<keyword evidence="6 13" id="KW-0808">Transferase</keyword>
<evidence type="ECO:0000256" key="1">
    <source>
        <dbReference type="ARBA" id="ARBA00001946"/>
    </source>
</evidence>
<evidence type="ECO:0000256" key="7">
    <source>
        <dbReference type="ARBA" id="ARBA00022688"/>
    </source>
</evidence>